<dbReference type="EMBL" id="PUEC01000018">
    <property type="protein sequence ID" value="PWB01827.1"/>
    <property type="molecule type" value="Genomic_DNA"/>
</dbReference>
<feature type="compositionally biased region" description="Basic and acidic residues" evidence="1">
    <location>
        <begin position="15"/>
        <end position="37"/>
    </location>
</feature>
<feature type="region of interest" description="Disordered" evidence="1">
    <location>
        <begin position="15"/>
        <end position="56"/>
    </location>
</feature>
<dbReference type="RefSeq" id="WP_107032548.1">
    <property type="nucleotide sequence ID" value="NZ_PUEC01000018.1"/>
</dbReference>
<reference evidence="3" key="1">
    <citation type="submission" date="2018-02" db="EMBL/GenBank/DDBJ databases">
        <authorList>
            <person name="Clavel T."/>
            <person name="Strowig T."/>
        </authorList>
    </citation>
    <scope>NUCLEOTIDE SEQUENCE [LARGE SCALE GENOMIC DNA]</scope>
    <source>
        <strain evidence="3">DSM 103720</strain>
    </source>
</reference>
<organism evidence="2 3">
    <name type="scientific">Duncaniella muris</name>
    <dbReference type="NCBI Taxonomy" id="2094150"/>
    <lineage>
        <taxon>Bacteria</taxon>
        <taxon>Pseudomonadati</taxon>
        <taxon>Bacteroidota</taxon>
        <taxon>Bacteroidia</taxon>
        <taxon>Bacteroidales</taxon>
        <taxon>Muribaculaceae</taxon>
        <taxon>Duncaniella</taxon>
    </lineage>
</organism>
<evidence type="ECO:0000313" key="3">
    <source>
        <dbReference type="Proteomes" id="UP000244905"/>
    </source>
</evidence>
<protein>
    <submittedName>
        <fullName evidence="2">DUF3408 domain-containing protein</fullName>
    </submittedName>
</protein>
<sequence>MSKVYESDVDPDEFIRSFREESSQSTVKKENENKAETPTRPSDSKRRKVQSQPLPEEDEYLDTFVRNMEHMRPLCKYLMVDIHPDFIRKIKRVLSYETGPVCSTKAYINNVLAEHFRQYENFINKRQ</sequence>
<accession>A0A2V1IPK0</accession>
<dbReference type="InterPro" id="IPR021823">
    <property type="entry name" value="DUF3408"/>
</dbReference>
<dbReference type="Proteomes" id="UP000244905">
    <property type="component" value="Unassembled WGS sequence"/>
</dbReference>
<dbReference type="Pfam" id="PF11888">
    <property type="entry name" value="DUF3408"/>
    <property type="match status" value="1"/>
</dbReference>
<evidence type="ECO:0000313" key="2">
    <source>
        <dbReference type="EMBL" id="PWB01827.1"/>
    </source>
</evidence>
<proteinExistence type="predicted"/>
<dbReference type="GeneID" id="82526413"/>
<gene>
    <name evidence="2" type="ORF">C5O23_08660</name>
</gene>
<evidence type="ECO:0000256" key="1">
    <source>
        <dbReference type="SAM" id="MobiDB-lite"/>
    </source>
</evidence>
<name>A0A2V1IPK0_9BACT</name>
<keyword evidence="3" id="KW-1185">Reference proteome</keyword>
<dbReference type="AlphaFoldDB" id="A0A2V1IPK0"/>
<comment type="caution">
    <text evidence="2">The sequence shown here is derived from an EMBL/GenBank/DDBJ whole genome shotgun (WGS) entry which is preliminary data.</text>
</comment>